<feature type="domain" description="GmrSD restriction endonucleases C-terminal" evidence="2">
    <location>
        <begin position="416"/>
        <end position="546"/>
    </location>
</feature>
<organism evidence="3 4">
    <name type="scientific">Pseudomonas fluorescens</name>
    <dbReference type="NCBI Taxonomy" id="294"/>
    <lineage>
        <taxon>Bacteria</taxon>
        <taxon>Pseudomonadati</taxon>
        <taxon>Pseudomonadota</taxon>
        <taxon>Gammaproteobacteria</taxon>
        <taxon>Pseudomonadales</taxon>
        <taxon>Pseudomonadaceae</taxon>
        <taxon>Pseudomonas</taxon>
    </lineage>
</organism>
<gene>
    <name evidence="3" type="ORF">PS704_01006</name>
</gene>
<dbReference type="EMBL" id="CABVHP010000002">
    <property type="protein sequence ID" value="VVN79741.1"/>
    <property type="molecule type" value="Genomic_DNA"/>
</dbReference>
<dbReference type="RefSeq" id="WP_150636822.1">
    <property type="nucleotide sequence ID" value="NZ_CABVHP010000002.1"/>
</dbReference>
<proteinExistence type="predicted"/>
<dbReference type="Pfam" id="PF03235">
    <property type="entry name" value="GmrSD_N"/>
    <property type="match status" value="1"/>
</dbReference>
<evidence type="ECO:0008006" key="5">
    <source>
        <dbReference type="Google" id="ProtNLM"/>
    </source>
</evidence>
<dbReference type="OrthoDB" id="9798761at2"/>
<evidence type="ECO:0000313" key="3">
    <source>
        <dbReference type="EMBL" id="VVN79741.1"/>
    </source>
</evidence>
<sequence length="556" mass="63801">MQLNPLHLKVSKLLEGRLFRIPEYQRAYSWQSRQRADLFNDIREAHRSGREHFMATLVALAKETREINADEFRTVELVDGQQRTTTLIMLFKALEKKLDSNNSKEADIKSDLVKLLVKGDDHSLILLQTNHDSSKVFTNYIRNGVIAAPKTPTVADTNLVKAAHECEHFVQSWMDSEGSIISLISTIRNKLSVIYHEIQDQATVYRVFEVLNSRGLDVKWIDKLKSQLMALIFEHVEDDKTRSEAVEEMKTVWKNIYQALGNESKIGDEALRFAGTWAVDTRPNRIVSEQDATAELTRKAGTTLKRIAIVGHELEAVVLANLKLSRNNRLRAVTRIAHARFVASAIILREFKPKEEQLLLEKWERVTFRIFELGGADTRHKVGDYVRLGYDIYRSSLSSEEIQTQLDSISQDFSIKEVLKSIDWSDAYNNWAEQLRYLLYRYDEHLAKEAGEKINTTVWNKIWQVDPSSSIEHIHPQSSGASYIHQLGNLTMLPPGINSSLNKRPAKEKSKTYVTCGLRATMEVGMAIEAKNSWSEAMIKKRTKQIEDFIRLEWAD</sequence>
<evidence type="ECO:0000313" key="4">
    <source>
        <dbReference type="Proteomes" id="UP000326557"/>
    </source>
</evidence>
<dbReference type="InterPro" id="IPR011089">
    <property type="entry name" value="GmrSD_C"/>
</dbReference>
<reference evidence="3 4" key="1">
    <citation type="submission" date="2019-09" db="EMBL/GenBank/DDBJ databases">
        <authorList>
            <person name="Chandra G."/>
            <person name="Truman W A."/>
        </authorList>
    </citation>
    <scope>NUCLEOTIDE SEQUENCE [LARGE SCALE GENOMIC DNA]</scope>
    <source>
        <strain evidence="3">PS704</strain>
    </source>
</reference>
<evidence type="ECO:0000259" key="2">
    <source>
        <dbReference type="Pfam" id="PF07510"/>
    </source>
</evidence>
<evidence type="ECO:0000259" key="1">
    <source>
        <dbReference type="Pfam" id="PF03235"/>
    </source>
</evidence>
<protein>
    <recommendedName>
        <fullName evidence="5">DUF262 domain-containing protein</fullName>
    </recommendedName>
</protein>
<dbReference type="InterPro" id="IPR004919">
    <property type="entry name" value="GmrSD_N"/>
</dbReference>
<accession>A0A5E7AX75</accession>
<feature type="domain" description="GmrSD restriction endonucleases N-terminal" evidence="1">
    <location>
        <begin position="11"/>
        <end position="228"/>
    </location>
</feature>
<dbReference type="PANTHER" id="PTHR35149:SF1">
    <property type="entry name" value="DUF5655 DOMAIN-CONTAINING PROTEIN"/>
    <property type="match status" value="1"/>
</dbReference>
<dbReference type="Pfam" id="PF07510">
    <property type="entry name" value="GmrSD_C"/>
    <property type="match status" value="1"/>
</dbReference>
<dbReference type="AlphaFoldDB" id="A0A5E7AX75"/>
<dbReference type="Proteomes" id="UP000326557">
    <property type="component" value="Unassembled WGS sequence"/>
</dbReference>
<name>A0A5E7AX75_PSEFL</name>
<dbReference type="PANTHER" id="PTHR35149">
    <property type="entry name" value="SLL5132 PROTEIN"/>
    <property type="match status" value="1"/>
</dbReference>